<dbReference type="Gene3D" id="3.30.479.30">
    <property type="entry name" value="Band 7 domain"/>
    <property type="match status" value="1"/>
</dbReference>
<accession>A0A3N0AUG5</accession>
<protein>
    <recommendedName>
        <fullName evidence="3">Band 7 domain-containing protein</fullName>
    </recommendedName>
</protein>
<evidence type="ECO:0000256" key="2">
    <source>
        <dbReference type="SAM" id="Phobius"/>
    </source>
</evidence>
<feature type="domain" description="Band 7" evidence="3">
    <location>
        <begin position="81"/>
        <end position="240"/>
    </location>
</feature>
<proteinExistence type="predicted"/>
<feature type="region of interest" description="Disordered" evidence="1">
    <location>
        <begin position="294"/>
        <end position="313"/>
    </location>
</feature>
<dbReference type="Proteomes" id="UP000278327">
    <property type="component" value="Unassembled WGS sequence"/>
</dbReference>
<dbReference type="Pfam" id="PF01145">
    <property type="entry name" value="Band_7"/>
    <property type="match status" value="1"/>
</dbReference>
<dbReference type="PANTHER" id="PTHR42911">
    <property type="entry name" value="MODULATOR OF FTSH PROTEASE HFLC"/>
    <property type="match status" value="1"/>
</dbReference>
<dbReference type="CDD" id="cd03401">
    <property type="entry name" value="SPFH_prohibitin"/>
    <property type="match status" value="1"/>
</dbReference>
<dbReference type="SMART" id="SM00244">
    <property type="entry name" value="PHB"/>
    <property type="match status" value="1"/>
</dbReference>
<dbReference type="GO" id="GO:0016020">
    <property type="term" value="C:membrane"/>
    <property type="evidence" value="ECO:0007669"/>
    <property type="project" value="InterPro"/>
</dbReference>
<keyword evidence="5" id="KW-1185">Reference proteome</keyword>
<dbReference type="InterPro" id="IPR001107">
    <property type="entry name" value="Band_7"/>
</dbReference>
<keyword evidence="2" id="KW-1133">Transmembrane helix</keyword>
<reference evidence="4 5" key="1">
    <citation type="journal article" date="2019" name="Microbiol. Resour. Announc.">
        <title>Draft Genome Sequences of Type Strains of Gordonibacter faecihominis, Paraeggerthella hongkongensis, Parvibacter caecicola,Slackia equolifaciens, Slackia faecicanis, and Slackia isoflavoniconvertens.</title>
        <authorList>
            <person name="Danylec N."/>
            <person name="Stoll D.A."/>
            <person name="Dotsch A."/>
            <person name="Huch M."/>
        </authorList>
    </citation>
    <scope>NUCLEOTIDE SEQUENCE [LARGE SCALE GENOMIC DNA]</scope>
    <source>
        <strain evidence="4 5">DSM 18785</strain>
    </source>
</reference>
<dbReference type="InterPro" id="IPR000163">
    <property type="entry name" value="Prohibitin"/>
</dbReference>
<keyword evidence="2" id="KW-0812">Transmembrane</keyword>
<keyword evidence="2" id="KW-0472">Membrane</keyword>
<dbReference type="AlphaFoldDB" id="A0A3N0AUG5"/>
<organism evidence="4 5">
    <name type="scientific">Adlercreutzia equolifaciens subsp. celatus DSM 18785</name>
    <dbReference type="NCBI Taxonomy" id="1121021"/>
    <lineage>
        <taxon>Bacteria</taxon>
        <taxon>Bacillati</taxon>
        <taxon>Actinomycetota</taxon>
        <taxon>Coriobacteriia</taxon>
        <taxon>Eggerthellales</taxon>
        <taxon>Eggerthellaceae</taxon>
        <taxon>Adlercreutzia</taxon>
    </lineage>
</organism>
<dbReference type="SUPFAM" id="SSF117892">
    <property type="entry name" value="Band 7/SPFH domain"/>
    <property type="match status" value="1"/>
</dbReference>
<dbReference type="PRINTS" id="PR00721">
    <property type="entry name" value="STOMATIN"/>
</dbReference>
<feature type="compositionally biased region" description="Polar residues" evidence="1">
    <location>
        <begin position="304"/>
        <end position="313"/>
    </location>
</feature>
<sequence>MDCTYKLGVSQVSPLPWLPHLENWIRTDAAAGPGKRGSMPLFTKKKKYTRYGNECEVTVPNVPAIVGAAVAALVAVVVLVNCFAVVGTGQAAVVTRFGNVVGTEGQGFHLKLPIDRYNMIDVTQQQVTAEYSTATKDNQSLVQEITAQVVVKPDMAEEIYTKFLGNHMDGIVAPVLADGFKNATAAYSIEEVISARDKLSADMLAAVQTKLDAYGIQVVSVEIKNVALPEEYKAAVERQKVAERDQVTAEVERQTAEIDAEKNKIMAESLSEENFQKLFYEKWDGKLPQYVGGEGEGLDMLLPQPQSKDAQQQ</sequence>
<comment type="caution">
    <text evidence="4">The sequence shown here is derived from an EMBL/GenBank/DDBJ whole genome shotgun (WGS) entry which is preliminary data.</text>
</comment>
<dbReference type="InterPro" id="IPR001972">
    <property type="entry name" value="Stomatin_HflK_fam"/>
</dbReference>
<gene>
    <name evidence="4" type="ORF">DMP10_06700</name>
</gene>
<dbReference type="InterPro" id="IPR036013">
    <property type="entry name" value="Band_7/SPFH_dom_sf"/>
</dbReference>
<evidence type="ECO:0000256" key="1">
    <source>
        <dbReference type="SAM" id="MobiDB-lite"/>
    </source>
</evidence>
<feature type="transmembrane region" description="Helical" evidence="2">
    <location>
        <begin position="64"/>
        <end position="86"/>
    </location>
</feature>
<dbReference type="EMBL" id="QICA01000009">
    <property type="protein sequence ID" value="RNL37946.1"/>
    <property type="molecule type" value="Genomic_DNA"/>
</dbReference>
<evidence type="ECO:0000313" key="4">
    <source>
        <dbReference type="EMBL" id="RNL37946.1"/>
    </source>
</evidence>
<evidence type="ECO:0000313" key="5">
    <source>
        <dbReference type="Proteomes" id="UP000278327"/>
    </source>
</evidence>
<dbReference type="PANTHER" id="PTHR42911:SF2">
    <property type="entry name" value="PROHIBITIN FAMILY PROTEIN"/>
    <property type="match status" value="1"/>
</dbReference>
<name>A0A3N0AUG5_9ACTN</name>
<evidence type="ECO:0000259" key="3">
    <source>
        <dbReference type="SMART" id="SM00244"/>
    </source>
</evidence>